<dbReference type="EMBL" id="MW314848">
    <property type="protein sequence ID" value="QPO16990.1"/>
    <property type="molecule type" value="Genomic_DNA"/>
</dbReference>
<feature type="region of interest" description="Disordered" evidence="1">
    <location>
        <begin position="1"/>
        <end position="31"/>
    </location>
</feature>
<dbReference type="KEGG" id="vg:63910887"/>
<evidence type="ECO:0000313" key="3">
    <source>
        <dbReference type="Proteomes" id="UP000594824"/>
    </source>
</evidence>
<reference evidence="2 3" key="1">
    <citation type="submission" date="2020-12" db="EMBL/GenBank/DDBJ databases">
        <authorList>
            <person name="Venbakkam A.K."/>
            <person name="Zack K.M."/>
            <person name="Abdelaal A."/>
            <person name="Adams S.D."/>
            <person name="Ajayi T."/>
            <person name="Albrecht J."/>
            <person name="Arango S."/>
            <person name="Arthur E."/>
            <person name="Asikaburu C."/>
            <person name="Awadalla M."/>
            <person name="Baez K."/>
            <person name="Bautista W."/>
            <person name="Cerritos E."/>
            <person name="Cruz M."/>
            <person name="DeGeyter E."/>
            <person name="Di F.M."/>
            <person name="Duncan A."/>
            <person name="Fasbender E."/>
            <person name="Fontes N."/>
            <person name="Gacham M."/>
            <person name="Helwani A."/>
            <person name="Ismail A."/>
            <person name="Knight A."/>
            <person name="Kohlmayer C."/>
            <person name="Kravchuk T."/>
            <person name="Lascano A."/>
            <person name="Mahboob J."/>
            <person name="Majchrzak J."/>
            <person name="Mansour A."/>
            <person name="Matzumura M."/>
            <person name="Meluso J."/>
            <person name="Monsen-Collar K."/>
            <person name="Mustamand M."/>
            <person name="Ortiz M."/>
            <person name="Pallen M."/>
            <person name="Parente M."/>
            <person name="Popov F."/>
            <person name="Plata R."/>
            <person name="Quin M."/>
            <person name="Rana K."/>
            <person name="Reber A."/>
            <person name="Rios J."/>
            <person name="Saladino N."/>
            <person name="Santos B."/>
            <person name="Sheikh H."/>
            <person name="Sierzputowski C."/>
            <person name="Spigelman M."/>
            <person name="Tarpey M."/>
            <person name="Theodore M."/>
            <person name="Williams J."/>
            <person name="Wynn O."/>
            <person name="Xhemollari F."/>
            <person name="Garlena R.A."/>
            <person name="Russell D.A."/>
            <person name="Jacobs-Sera D."/>
            <person name="Hatfull G.F."/>
        </authorList>
    </citation>
    <scope>NUCLEOTIDE SEQUENCE [LARGE SCALE GENOMIC DNA]</scope>
</reference>
<dbReference type="RefSeq" id="YP_010050163.1">
    <property type="nucleotide sequence ID" value="NC_054423.1"/>
</dbReference>
<name>A0A7T1NXF4_9CAUD</name>
<protein>
    <submittedName>
        <fullName evidence="2">Uncharacterized protein</fullName>
    </submittedName>
</protein>
<accession>A0A7T1NXF4</accession>
<evidence type="ECO:0000256" key="1">
    <source>
        <dbReference type="SAM" id="MobiDB-lite"/>
    </source>
</evidence>
<organism evidence="2 3">
    <name type="scientific">Arthrobacter phage Kittykat</name>
    <dbReference type="NCBI Taxonomy" id="2794944"/>
    <lineage>
        <taxon>Viruses</taxon>
        <taxon>Duplodnaviria</taxon>
        <taxon>Heunggongvirae</taxon>
        <taxon>Uroviricota</taxon>
        <taxon>Caudoviricetes</taxon>
        <taxon>Korravirus</taxon>
        <taxon>Korravirus kittykat</taxon>
    </lineage>
</organism>
<evidence type="ECO:0000313" key="2">
    <source>
        <dbReference type="EMBL" id="QPO16990.1"/>
    </source>
</evidence>
<keyword evidence="3" id="KW-1185">Reference proteome</keyword>
<gene>
    <name evidence="2" type="primary">59</name>
    <name evidence="2" type="ORF">SEA_KITTYKAT_59</name>
</gene>
<dbReference type="GeneID" id="63910887"/>
<dbReference type="Proteomes" id="UP000594824">
    <property type="component" value="Segment"/>
</dbReference>
<sequence length="108" mass="11849">MAPYGSGPRRPGGDSWSKDPPGFESGPLLVPRGRIGSQMRRIEVVTIVRVTDENDRLDGFKVGGEYMLATDGVSEEQVNSRIQQVVSRIMGQSDPLITLELKSKYPTS</sequence>
<proteinExistence type="predicted"/>